<evidence type="ECO:0000256" key="1">
    <source>
        <dbReference type="SAM" id="MobiDB-lite"/>
    </source>
</evidence>
<feature type="compositionally biased region" description="Polar residues" evidence="1">
    <location>
        <begin position="84"/>
        <end position="93"/>
    </location>
</feature>
<dbReference type="PANTHER" id="PTHR35322">
    <property type="entry name" value="PROTEIN CPR-5"/>
    <property type="match status" value="1"/>
</dbReference>
<dbReference type="FunCoup" id="A0A7J7CUX2">
    <property type="interactions" value="1943"/>
</dbReference>
<protein>
    <submittedName>
        <fullName evidence="3">Protein CPR-5-like</fullName>
    </submittedName>
</protein>
<feature type="transmembrane region" description="Helical" evidence="2">
    <location>
        <begin position="497"/>
        <end position="522"/>
    </location>
</feature>
<proteinExistence type="predicted"/>
<dbReference type="OrthoDB" id="2017423at2759"/>
<gene>
    <name evidence="3" type="ORF">HS088_TW13G00754</name>
</gene>
<feature type="region of interest" description="Disordered" evidence="1">
    <location>
        <begin position="1"/>
        <end position="93"/>
    </location>
</feature>
<dbReference type="GO" id="GO:0010150">
    <property type="term" value="P:leaf senescence"/>
    <property type="evidence" value="ECO:0007669"/>
    <property type="project" value="InterPro"/>
</dbReference>
<keyword evidence="2" id="KW-1133">Transmembrane helix</keyword>
<feature type="transmembrane region" description="Helical" evidence="2">
    <location>
        <begin position="371"/>
        <end position="392"/>
    </location>
</feature>
<evidence type="ECO:0000256" key="2">
    <source>
        <dbReference type="SAM" id="Phobius"/>
    </source>
</evidence>
<keyword evidence="4" id="KW-1185">Reference proteome</keyword>
<organism evidence="3 4">
    <name type="scientific">Tripterygium wilfordii</name>
    <name type="common">Thunder God vine</name>
    <dbReference type="NCBI Taxonomy" id="458696"/>
    <lineage>
        <taxon>Eukaryota</taxon>
        <taxon>Viridiplantae</taxon>
        <taxon>Streptophyta</taxon>
        <taxon>Embryophyta</taxon>
        <taxon>Tracheophyta</taxon>
        <taxon>Spermatophyta</taxon>
        <taxon>Magnoliopsida</taxon>
        <taxon>eudicotyledons</taxon>
        <taxon>Gunneridae</taxon>
        <taxon>Pentapetalae</taxon>
        <taxon>rosids</taxon>
        <taxon>fabids</taxon>
        <taxon>Celastrales</taxon>
        <taxon>Celastraceae</taxon>
        <taxon>Tripterygium</taxon>
    </lineage>
</organism>
<comment type="caution">
    <text evidence="3">The sequence shown here is derived from an EMBL/GenBank/DDBJ whole genome shotgun (WGS) entry which is preliminary data.</text>
</comment>
<reference evidence="3 4" key="1">
    <citation type="journal article" date="2020" name="Nat. Commun.">
        <title>Genome of Tripterygium wilfordii and identification of cytochrome P450 involved in triptolide biosynthesis.</title>
        <authorList>
            <person name="Tu L."/>
            <person name="Su P."/>
            <person name="Zhang Z."/>
            <person name="Gao L."/>
            <person name="Wang J."/>
            <person name="Hu T."/>
            <person name="Zhou J."/>
            <person name="Zhang Y."/>
            <person name="Zhao Y."/>
            <person name="Liu Y."/>
            <person name="Song Y."/>
            <person name="Tong Y."/>
            <person name="Lu Y."/>
            <person name="Yang J."/>
            <person name="Xu C."/>
            <person name="Jia M."/>
            <person name="Peters R.J."/>
            <person name="Huang L."/>
            <person name="Gao W."/>
        </authorList>
    </citation>
    <scope>NUCLEOTIDE SEQUENCE [LARGE SCALE GENOMIC DNA]</scope>
    <source>
        <strain evidence="4">cv. XIE 37</strain>
        <tissue evidence="3">Leaf</tissue>
    </source>
</reference>
<feature type="transmembrane region" description="Helical" evidence="2">
    <location>
        <begin position="466"/>
        <end position="485"/>
    </location>
</feature>
<sequence length="585" mass="64622">MTFEIGSYTHSFSSMEASSSSSSVKTFKSPASISTGESPITLNNANLTVEDRPMSDRTVLDPSPSSIPVKRKKKKRNLKDVSATPASSSCNSQRGMGMRVAYKRCNQKLQLGSAQRGGGANLEEVALPLGMSFAAVVAQVLERKDAAGERMPIDHLSKICSLAVRESLANVFGDQFDCFVRNFEKSFGSTLRTLRLINESSMNMGQSIKSSDADATLKKRGGCTSICGEAACHSARDLPALSIQNIMNMAEDLGENTSAVCVNQEFVLRRQENHPACVSPSILGSVVNNRLSTFEKSVMEQARFNDLKTVEIGLAMEKLKFKEAQLALHYDSNKLARSKFTMGVSKALFKAEMFKNQLEDVRHAELLRKCIDSLVAGLIIMLAALISGAYFFSYERITEVTSSCWPSPQDSKWWMPQPFASFNSGFKTFKCQVQVMSKMLFGISMIIVIVYLLVQRVAIPRQTMPVTFILLLLGVGCGCAGKLCVDSLGGSGLQWLLYWEILCSLHLLCNLCTSTVFIILHGPVTVSQGEKRNARIPYWFRRCLFYAIVIFSLPLFGGLLPFASPGEWKDRFFPLVTNHEVEPHD</sequence>
<dbReference type="GO" id="GO:0010090">
    <property type="term" value="P:trichome morphogenesis"/>
    <property type="evidence" value="ECO:0007669"/>
    <property type="project" value="InterPro"/>
</dbReference>
<evidence type="ECO:0000313" key="4">
    <source>
        <dbReference type="Proteomes" id="UP000593562"/>
    </source>
</evidence>
<name>A0A7J7CUX2_TRIWF</name>
<dbReference type="PANTHER" id="PTHR35322:SF2">
    <property type="entry name" value="PROTEIN CPR-5"/>
    <property type="match status" value="1"/>
</dbReference>
<dbReference type="GO" id="GO:0006952">
    <property type="term" value="P:defense response"/>
    <property type="evidence" value="ECO:0007669"/>
    <property type="project" value="InterPro"/>
</dbReference>
<feature type="compositionally biased region" description="Basic and acidic residues" evidence="1">
    <location>
        <begin position="49"/>
        <end position="59"/>
    </location>
</feature>
<feature type="transmembrane region" description="Helical" evidence="2">
    <location>
        <begin position="435"/>
        <end position="454"/>
    </location>
</feature>
<feature type="compositionally biased region" description="Polar residues" evidence="1">
    <location>
        <begin position="33"/>
        <end position="47"/>
    </location>
</feature>
<evidence type="ECO:0000313" key="3">
    <source>
        <dbReference type="EMBL" id="KAF5737863.1"/>
    </source>
</evidence>
<feature type="compositionally biased region" description="Low complexity" evidence="1">
    <location>
        <begin position="11"/>
        <end position="32"/>
    </location>
</feature>
<dbReference type="AlphaFoldDB" id="A0A7J7CUX2"/>
<feature type="transmembrane region" description="Helical" evidence="2">
    <location>
        <begin position="543"/>
        <end position="563"/>
    </location>
</feature>
<keyword evidence="2" id="KW-0472">Membrane</keyword>
<dbReference type="InterPro" id="IPR044708">
    <property type="entry name" value="CPR5"/>
</dbReference>
<keyword evidence="2" id="KW-0812">Transmembrane</keyword>
<accession>A0A7J7CUX2</accession>
<dbReference type="Proteomes" id="UP000593562">
    <property type="component" value="Unassembled WGS sequence"/>
</dbReference>
<dbReference type="InParanoid" id="A0A7J7CUX2"/>
<dbReference type="EMBL" id="JAAARO010000013">
    <property type="protein sequence ID" value="KAF5737863.1"/>
    <property type="molecule type" value="Genomic_DNA"/>
</dbReference>